<reference evidence="2 3" key="1">
    <citation type="journal article" date="2021" name="Commun. Biol.">
        <title>The genome of Shorea leprosula (Dipterocarpaceae) highlights the ecological relevance of drought in aseasonal tropical rainforests.</title>
        <authorList>
            <person name="Ng K.K.S."/>
            <person name="Kobayashi M.J."/>
            <person name="Fawcett J.A."/>
            <person name="Hatakeyama M."/>
            <person name="Paape T."/>
            <person name="Ng C.H."/>
            <person name="Ang C.C."/>
            <person name="Tnah L.H."/>
            <person name="Lee C.T."/>
            <person name="Nishiyama T."/>
            <person name="Sese J."/>
            <person name="O'Brien M.J."/>
            <person name="Copetti D."/>
            <person name="Mohd Noor M.I."/>
            <person name="Ong R.C."/>
            <person name="Putra M."/>
            <person name="Sireger I.Z."/>
            <person name="Indrioko S."/>
            <person name="Kosugi Y."/>
            <person name="Izuno A."/>
            <person name="Isagi Y."/>
            <person name="Lee S.L."/>
            <person name="Shimizu K.K."/>
        </authorList>
    </citation>
    <scope>NUCLEOTIDE SEQUENCE [LARGE SCALE GENOMIC DNA]</scope>
    <source>
        <strain evidence="2">214</strain>
    </source>
</reference>
<name>A0AAV5I135_9ROSI</name>
<evidence type="ECO:0000313" key="3">
    <source>
        <dbReference type="Proteomes" id="UP001054252"/>
    </source>
</evidence>
<organism evidence="2 3">
    <name type="scientific">Rubroshorea leprosula</name>
    <dbReference type="NCBI Taxonomy" id="152421"/>
    <lineage>
        <taxon>Eukaryota</taxon>
        <taxon>Viridiplantae</taxon>
        <taxon>Streptophyta</taxon>
        <taxon>Embryophyta</taxon>
        <taxon>Tracheophyta</taxon>
        <taxon>Spermatophyta</taxon>
        <taxon>Magnoliopsida</taxon>
        <taxon>eudicotyledons</taxon>
        <taxon>Gunneridae</taxon>
        <taxon>Pentapetalae</taxon>
        <taxon>rosids</taxon>
        <taxon>malvids</taxon>
        <taxon>Malvales</taxon>
        <taxon>Dipterocarpaceae</taxon>
        <taxon>Rubroshorea</taxon>
    </lineage>
</organism>
<gene>
    <name evidence="2" type="ORF">SLEP1_g5526</name>
</gene>
<dbReference type="Proteomes" id="UP001054252">
    <property type="component" value="Unassembled WGS sequence"/>
</dbReference>
<keyword evidence="3" id="KW-1185">Reference proteome</keyword>
<dbReference type="AlphaFoldDB" id="A0AAV5I135"/>
<proteinExistence type="predicted"/>
<keyword evidence="1" id="KW-0732">Signal</keyword>
<protein>
    <submittedName>
        <fullName evidence="2">Uncharacterized protein</fullName>
    </submittedName>
</protein>
<feature type="signal peptide" evidence="1">
    <location>
        <begin position="1"/>
        <end position="17"/>
    </location>
</feature>
<evidence type="ECO:0000256" key="1">
    <source>
        <dbReference type="SAM" id="SignalP"/>
    </source>
</evidence>
<dbReference type="EMBL" id="BPVZ01000005">
    <property type="protein sequence ID" value="GKU91693.1"/>
    <property type="molecule type" value="Genomic_DNA"/>
</dbReference>
<comment type="caution">
    <text evidence="2">The sequence shown here is derived from an EMBL/GenBank/DDBJ whole genome shotgun (WGS) entry which is preliminary data.</text>
</comment>
<accession>A0AAV5I135</accession>
<evidence type="ECO:0000313" key="2">
    <source>
        <dbReference type="EMBL" id="GKU91693.1"/>
    </source>
</evidence>
<feature type="chain" id="PRO_5043629954" evidence="1">
    <location>
        <begin position="18"/>
        <end position="45"/>
    </location>
</feature>
<sequence>MTSRHILWNWTIFLVYAKQQTPISNISQGSILQILIQTLLNLQKL</sequence>